<evidence type="ECO:0000259" key="1">
    <source>
        <dbReference type="Pfam" id="PF14021"/>
    </source>
</evidence>
<dbReference type="InParanoid" id="A0A263D3N8"/>
<comment type="caution">
    <text evidence="2">The sequence shown here is derived from an EMBL/GenBank/DDBJ whole genome shotgun (WGS) entry which is preliminary data.</text>
</comment>
<feature type="domain" description="TNT" evidence="1">
    <location>
        <begin position="554"/>
        <end position="638"/>
    </location>
</feature>
<dbReference type="InterPro" id="IPR036170">
    <property type="entry name" value="YezG-like_sf"/>
</dbReference>
<proteinExistence type="predicted"/>
<gene>
    <name evidence="2" type="ORF">CFN78_13815</name>
</gene>
<organism evidence="2 3">
    <name type="scientific">Amycolatopsis antarctica</name>
    <dbReference type="NCBI Taxonomy" id="1854586"/>
    <lineage>
        <taxon>Bacteria</taxon>
        <taxon>Bacillati</taxon>
        <taxon>Actinomycetota</taxon>
        <taxon>Actinomycetes</taxon>
        <taxon>Pseudonocardiales</taxon>
        <taxon>Pseudonocardiaceae</taxon>
        <taxon>Amycolatopsis</taxon>
    </lineage>
</organism>
<evidence type="ECO:0000313" key="2">
    <source>
        <dbReference type="EMBL" id="OZM72698.1"/>
    </source>
</evidence>
<dbReference type="SUPFAM" id="SSF160424">
    <property type="entry name" value="BH3703-like"/>
    <property type="match status" value="1"/>
</dbReference>
<dbReference type="Pfam" id="PF14021">
    <property type="entry name" value="TNT"/>
    <property type="match status" value="1"/>
</dbReference>
<dbReference type="Proteomes" id="UP000242444">
    <property type="component" value="Unassembled WGS sequence"/>
</dbReference>
<accession>A0A263D3N8</accession>
<dbReference type="RefSeq" id="WP_094863175.1">
    <property type="nucleotide sequence ID" value="NZ_NKYE01000007.1"/>
</dbReference>
<evidence type="ECO:0000313" key="3">
    <source>
        <dbReference type="Proteomes" id="UP000242444"/>
    </source>
</evidence>
<keyword evidence="3" id="KW-1185">Reference proteome</keyword>
<sequence length="639" mass="70769">MRYRVEAADRPDALYAVWRGQVFRAQRSTADGTVLLVVLQGEQAPEGFDAEWNGFPAKVVPGEEAGSTFSLHTNVYFDDDIYRVAQSSASDTLTLRWTGQDEARARDLGLTDFTVRVGPERLTALWQERHDFVEVAADGPEPGSEDQNGLLRGIGRTLRGIMPEGWQRVGAQFRQVGDYAELEVRAVVGEEAVSVSPPAQLSELFARLRTAMFTEGTGTWFQGTFTLGADANFDFDFDLDAEPGWRLPPGSHGRQGGRSYEAELARFPRDRGKVPDWLAAKGGLPLDVTFRQPKIVDNHVEGEKPQVNRPPVPQEEIRPLLDYLFRAPVVLSRPGRLTDILTPNGKQDVPDAFHTDGTWIWPAAVPHYLRRYGLPPDPELLDHVRAHKFRPAYVSGRLLATAEAEVLGKPHPPQSVRDLAEPDAVANADRVAEPQPELRASEALTVLRRRLGEQGVLPGAYRIGEAADGAWCLRRTPMGWEVALHDGEPVDPVYFPRVEAAARFLLGTLLLFPARARVSGPDETQLREPPTDWPVVPMRGEPPLHFLHGKRMVTVPPGTVLQRFGQESGNLLHAEDATFAETALAAEREHERHLYRVRRPLRVLTGIAVPWGGLPGGAVSYLLSRAVGHHVETGALERR</sequence>
<dbReference type="EMBL" id="NKYE01000007">
    <property type="protein sequence ID" value="OZM72698.1"/>
    <property type="molecule type" value="Genomic_DNA"/>
</dbReference>
<dbReference type="OrthoDB" id="275232at2"/>
<reference evidence="2 3" key="1">
    <citation type="submission" date="2017-07" db="EMBL/GenBank/DDBJ databases">
        <title>Amycolatopsis antarcticus sp. nov., isolated from the surface of an Antarcticus brown macroalga.</title>
        <authorList>
            <person name="Wang J."/>
            <person name="Leiva S."/>
            <person name="Huang J."/>
            <person name="Huang Y."/>
        </authorList>
    </citation>
    <scope>NUCLEOTIDE SEQUENCE [LARGE SCALE GENOMIC DNA]</scope>
    <source>
        <strain evidence="2 3">AU-G6</strain>
    </source>
</reference>
<dbReference type="InterPro" id="IPR025331">
    <property type="entry name" value="TNT"/>
</dbReference>
<name>A0A263D3N8_9PSEU</name>
<dbReference type="GO" id="GO:0050135">
    <property type="term" value="F:NADP+ nucleosidase activity"/>
    <property type="evidence" value="ECO:0007669"/>
    <property type="project" value="InterPro"/>
</dbReference>
<dbReference type="AlphaFoldDB" id="A0A263D3N8"/>
<protein>
    <recommendedName>
        <fullName evidence="1">TNT domain-containing protein</fullName>
    </recommendedName>
</protein>